<feature type="compositionally biased region" description="Basic residues" evidence="1">
    <location>
        <begin position="101"/>
        <end position="111"/>
    </location>
</feature>
<dbReference type="EMBL" id="OX451735">
    <property type="protein sequence ID" value="CAI8593176.1"/>
    <property type="molecule type" value="Genomic_DNA"/>
</dbReference>
<dbReference type="PANTHER" id="PTHR36808">
    <property type="entry name" value="TRANSCRIPTIONAL REGULATOR ATRX-LIKE PROTEIN"/>
    <property type="match status" value="1"/>
</dbReference>
<feature type="compositionally biased region" description="Basic and acidic residues" evidence="1">
    <location>
        <begin position="546"/>
        <end position="559"/>
    </location>
</feature>
<proteinExistence type="predicted"/>
<feature type="region of interest" description="Disordered" evidence="1">
    <location>
        <begin position="1"/>
        <end position="207"/>
    </location>
</feature>
<dbReference type="PANTHER" id="PTHR36808:SF1">
    <property type="entry name" value="TRANSCRIPTIONAL REGULATOR ATRX-LIKE PROTEIN"/>
    <property type="match status" value="1"/>
</dbReference>
<dbReference type="Proteomes" id="UP001157006">
    <property type="component" value="Chromosome 1S"/>
</dbReference>
<evidence type="ECO:0000313" key="3">
    <source>
        <dbReference type="Proteomes" id="UP001157006"/>
    </source>
</evidence>
<feature type="region of interest" description="Disordered" evidence="1">
    <location>
        <begin position="249"/>
        <end position="282"/>
    </location>
</feature>
<evidence type="ECO:0000256" key="1">
    <source>
        <dbReference type="SAM" id="MobiDB-lite"/>
    </source>
</evidence>
<reference evidence="2 3" key="1">
    <citation type="submission" date="2023-01" db="EMBL/GenBank/DDBJ databases">
        <authorList>
            <person name="Kreplak J."/>
        </authorList>
    </citation>
    <scope>NUCLEOTIDE SEQUENCE [LARGE SCALE GENOMIC DNA]</scope>
</reference>
<feature type="region of interest" description="Disordered" evidence="1">
    <location>
        <begin position="456"/>
        <end position="486"/>
    </location>
</feature>
<protein>
    <submittedName>
        <fullName evidence="2">Uncharacterized protein</fullName>
    </submittedName>
</protein>
<organism evidence="2 3">
    <name type="scientific">Vicia faba</name>
    <name type="common">Broad bean</name>
    <name type="synonym">Faba vulgaris</name>
    <dbReference type="NCBI Taxonomy" id="3906"/>
    <lineage>
        <taxon>Eukaryota</taxon>
        <taxon>Viridiplantae</taxon>
        <taxon>Streptophyta</taxon>
        <taxon>Embryophyta</taxon>
        <taxon>Tracheophyta</taxon>
        <taxon>Spermatophyta</taxon>
        <taxon>Magnoliopsida</taxon>
        <taxon>eudicotyledons</taxon>
        <taxon>Gunneridae</taxon>
        <taxon>Pentapetalae</taxon>
        <taxon>rosids</taxon>
        <taxon>fabids</taxon>
        <taxon>Fabales</taxon>
        <taxon>Fabaceae</taxon>
        <taxon>Papilionoideae</taxon>
        <taxon>50 kb inversion clade</taxon>
        <taxon>NPAAA clade</taxon>
        <taxon>Hologalegina</taxon>
        <taxon>IRL clade</taxon>
        <taxon>Fabeae</taxon>
        <taxon>Vicia</taxon>
    </lineage>
</organism>
<sequence length="670" mass="74591">MGKSSTSLKKKHSKTSSKSKASSRSKNRKYKSKKVRRHDVSLSSSDYDDSKNIDTSMSSSSEDRSKRKRDRSRTRKDVKSRKKRSRRRSCSSDSSEDSLFARKRKKVKRKNKYDETKEKSRRKKKVKTEASVSLVSSGSRSCSICPGGVDSNDNVEHERSRERTERKEKDKRRSRGRSGSAKSSRYRARSCSPCSSPHGECNCEGTEEKYVPKNKTRWLRSVITVANEGDESRQLSGNETKEEVVDDLDYPCRSNDSNDGGSKRELDHHHTHRVPEEELRAKDDTVDMNGDVNLTEPKLNDTSTLEVCAGTSGSIKEETNGVSGALNDVDLELILRQRALENLRKFLGKVQSHAKASEQKNKIVSQVKQPITDKEELVQDKPNIHNVAIATKFGKQTPVEETSLHVGRRNLVTYPKNNGRNLNVDKEMSGSAKTQMASAPGKVVDADSHSEVVVTESNNNKTGNLELTPSESCHDSLQSRSSLKQTTVSGLPREKLVLAESIKNADTFEAARITSHCRSDSLNDIRGVPSTGPKLSILEPKFKHNNLDKGKDVANDHSQFKSKQTSNSCEPSNAKLPVSEADEEKNATKTTQSSIQNIDGSARDIVESCNIATLESVENNSGKLQDGSNQGSQFEQKTMTVMRGGELVQVSYKVYIPKKTPALARRKLKR</sequence>
<feature type="compositionally biased region" description="Polar residues" evidence="1">
    <location>
        <begin position="561"/>
        <end position="571"/>
    </location>
</feature>
<gene>
    <name evidence="2" type="ORF">VFH_I077960</name>
</gene>
<accession>A0AAV0Z5U2</accession>
<dbReference type="AlphaFoldDB" id="A0AAV0Z5U2"/>
<feature type="compositionally biased region" description="Basic and acidic residues" evidence="1">
    <location>
        <begin position="154"/>
        <end position="168"/>
    </location>
</feature>
<keyword evidence="3" id="KW-1185">Reference proteome</keyword>
<feature type="region of interest" description="Disordered" evidence="1">
    <location>
        <begin position="546"/>
        <end position="594"/>
    </location>
</feature>
<feature type="compositionally biased region" description="Basic and acidic residues" evidence="1">
    <location>
        <begin position="261"/>
        <end position="282"/>
    </location>
</feature>
<name>A0AAV0Z5U2_VICFA</name>
<feature type="compositionally biased region" description="Low complexity" evidence="1">
    <location>
        <begin position="129"/>
        <end position="143"/>
    </location>
</feature>
<feature type="compositionally biased region" description="Basic residues" evidence="1">
    <location>
        <begin position="8"/>
        <end position="37"/>
    </location>
</feature>
<evidence type="ECO:0000313" key="2">
    <source>
        <dbReference type="EMBL" id="CAI8593176.1"/>
    </source>
</evidence>
<feature type="compositionally biased region" description="Basic residues" evidence="1">
    <location>
        <begin position="66"/>
        <end position="89"/>
    </location>
</feature>